<feature type="transmembrane region" description="Helical" evidence="2">
    <location>
        <begin position="59"/>
        <end position="80"/>
    </location>
</feature>
<comment type="caution">
    <text evidence="3">The sequence shown here is derived from an EMBL/GenBank/DDBJ whole genome shotgun (WGS) entry which is preliminary data.</text>
</comment>
<evidence type="ECO:0000256" key="2">
    <source>
        <dbReference type="SAM" id="Phobius"/>
    </source>
</evidence>
<evidence type="ECO:0008006" key="5">
    <source>
        <dbReference type="Google" id="ProtNLM"/>
    </source>
</evidence>
<protein>
    <recommendedName>
        <fullName evidence="5">DUF4282 domain-containing protein</fullName>
    </recommendedName>
</protein>
<sequence length="346" mass="37037">MLWDFSVATTISALVRTWPFIIARMIVYGAISLAYVFVTGIGATVGWGVGALGTDDFQAGATVVGGIAGFAIVSAFLYFIREWILYMVKAGHIAMLVEVLDGGNPPGGMAQVGAARAIVQARFAEANVLFVIDQLVKGVIRVVAGIVDFVAAILPVPGLEGLARFVRAVVRVAIGFVDEVILAHNIQVRSENPYATAQDALVLYAQNAVWILKNAVWLAAMVWGLAFVMFLIFLAPAAAVVYLLPGTISGFGFVFAIIFALCLKAAVLEPFAIASLMQVYFRATEGQTPRQDWRAHLEEVSGQFRELGEKARDFVRTPDFGRSDGGPGTHPDHPTQAPPPPAPPPV</sequence>
<accession>A0AAW9RKC3</accession>
<name>A0AAW9RKC3_9HYPH</name>
<keyword evidence="4" id="KW-1185">Reference proteome</keyword>
<dbReference type="RefSeq" id="WP_340327946.1">
    <property type="nucleotide sequence ID" value="NZ_JAZHOF010000001.1"/>
</dbReference>
<feature type="transmembrane region" description="Helical" evidence="2">
    <location>
        <begin position="250"/>
        <end position="272"/>
    </location>
</feature>
<organism evidence="3 4">
    <name type="scientific">Microbaculum marinum</name>
    <dbReference type="NCBI Taxonomy" id="1764581"/>
    <lineage>
        <taxon>Bacteria</taxon>
        <taxon>Pseudomonadati</taxon>
        <taxon>Pseudomonadota</taxon>
        <taxon>Alphaproteobacteria</taxon>
        <taxon>Hyphomicrobiales</taxon>
        <taxon>Tepidamorphaceae</taxon>
        <taxon>Microbaculum</taxon>
    </lineage>
</organism>
<keyword evidence="2" id="KW-1133">Transmembrane helix</keyword>
<dbReference type="AlphaFoldDB" id="A0AAW9RKC3"/>
<dbReference type="EMBL" id="JAZHOF010000001">
    <property type="protein sequence ID" value="MEJ8570211.1"/>
    <property type="molecule type" value="Genomic_DNA"/>
</dbReference>
<evidence type="ECO:0000313" key="3">
    <source>
        <dbReference type="EMBL" id="MEJ8570211.1"/>
    </source>
</evidence>
<feature type="region of interest" description="Disordered" evidence="1">
    <location>
        <begin position="316"/>
        <end position="346"/>
    </location>
</feature>
<feature type="compositionally biased region" description="Pro residues" evidence="1">
    <location>
        <begin position="336"/>
        <end position="346"/>
    </location>
</feature>
<gene>
    <name evidence="3" type="ORF">V3328_01895</name>
</gene>
<evidence type="ECO:0000256" key="1">
    <source>
        <dbReference type="SAM" id="MobiDB-lite"/>
    </source>
</evidence>
<feature type="transmembrane region" description="Helical" evidence="2">
    <location>
        <begin position="216"/>
        <end position="244"/>
    </location>
</feature>
<dbReference type="Proteomes" id="UP001378188">
    <property type="component" value="Unassembled WGS sequence"/>
</dbReference>
<evidence type="ECO:0000313" key="4">
    <source>
        <dbReference type="Proteomes" id="UP001378188"/>
    </source>
</evidence>
<feature type="transmembrane region" description="Helical" evidence="2">
    <location>
        <begin position="26"/>
        <end position="47"/>
    </location>
</feature>
<proteinExistence type="predicted"/>
<reference evidence="3 4" key="1">
    <citation type="submission" date="2024-02" db="EMBL/GenBank/DDBJ databases">
        <title>Genome analysis and characterization of Microbaculum marinisediminis sp. nov., isolated from marine sediment.</title>
        <authorList>
            <person name="Du Z.-J."/>
            <person name="Ye Y.-Q."/>
            <person name="Zhang Z.-R."/>
            <person name="Yuan S.-M."/>
            <person name="Zhang X.-Y."/>
        </authorList>
    </citation>
    <scope>NUCLEOTIDE SEQUENCE [LARGE SCALE GENOMIC DNA]</scope>
    <source>
        <strain evidence="3 4">SDUM1044001</strain>
    </source>
</reference>
<keyword evidence="2" id="KW-0472">Membrane</keyword>
<keyword evidence="2" id="KW-0812">Transmembrane</keyword>